<feature type="coiled-coil region" evidence="7">
    <location>
        <begin position="174"/>
        <end position="201"/>
    </location>
</feature>
<evidence type="ECO:0000256" key="7">
    <source>
        <dbReference type="SAM" id="Coils"/>
    </source>
</evidence>
<dbReference type="AlphaFoldDB" id="A0A6A6JV07"/>
<keyword evidence="4" id="KW-0496">Mitochondrion</keyword>
<evidence type="ECO:0000256" key="4">
    <source>
        <dbReference type="ARBA" id="ARBA00023128"/>
    </source>
</evidence>
<organism evidence="9 10">
    <name type="scientific">Westerdykella ornata</name>
    <dbReference type="NCBI Taxonomy" id="318751"/>
    <lineage>
        <taxon>Eukaryota</taxon>
        <taxon>Fungi</taxon>
        <taxon>Dikarya</taxon>
        <taxon>Ascomycota</taxon>
        <taxon>Pezizomycotina</taxon>
        <taxon>Dothideomycetes</taxon>
        <taxon>Pleosporomycetidae</taxon>
        <taxon>Pleosporales</taxon>
        <taxon>Sporormiaceae</taxon>
        <taxon>Westerdykella</taxon>
    </lineage>
</organism>
<evidence type="ECO:0000256" key="5">
    <source>
        <dbReference type="ARBA" id="ARBA00023274"/>
    </source>
</evidence>
<evidence type="ECO:0000256" key="3">
    <source>
        <dbReference type="ARBA" id="ARBA00022980"/>
    </source>
</evidence>
<dbReference type="RefSeq" id="XP_033657592.1">
    <property type="nucleotide sequence ID" value="XM_033797529.1"/>
</dbReference>
<sequence length="448" mass="50393">MAMVRKWQKRIHGDSEPIGHRVDPYDPTSPVRLAPEELGEEIEILEEEERGEGAPYEPAHEATGLERVGGKAFVKQHEEAKLAERFEVLVAKPSIARYSFGRATPLMQRRAILNRFHQAVVEVYTLKEAGANLDLSSYPHEGNYGKPPFKYSSVSISLSPANEPVLNYPYAEARTKLLGKMQNALSEREGVEEEIVDKAEEYAEEAEPEAKVETKTSRQFDFTSSPVSESAPAAESAKSVNLTEIGLDSAVGTVQNEIAKMRQTVLETAARRSERVVADLRKVVEAHLISAASENVTVIEPELAPVTYGRVKLNDPAVKFAISKRLLQLTGHRLSDPQLIASDTLSDLLQNLLSLTKPKPTKLFDVVKKENTLSRLPNVQLYPRKISERQREKQVGRWKVIEYALTERGLPVHYRDAPPKNTTVESFDEKKGEEWLRRQLRKLDELKI</sequence>
<evidence type="ECO:0000313" key="10">
    <source>
        <dbReference type="Proteomes" id="UP000800097"/>
    </source>
</evidence>
<dbReference type="GO" id="GO:1990904">
    <property type="term" value="C:ribonucleoprotein complex"/>
    <property type="evidence" value="ECO:0007669"/>
    <property type="project" value="UniProtKB-KW"/>
</dbReference>
<dbReference type="GO" id="GO:0005739">
    <property type="term" value="C:mitochondrion"/>
    <property type="evidence" value="ECO:0007669"/>
    <property type="project" value="UniProtKB-SubCell"/>
</dbReference>
<dbReference type="InterPro" id="IPR018305">
    <property type="entry name" value="Ribosomal_m50"/>
</dbReference>
<dbReference type="GO" id="GO:0005840">
    <property type="term" value="C:ribosome"/>
    <property type="evidence" value="ECO:0007669"/>
    <property type="project" value="UniProtKB-KW"/>
</dbReference>
<feature type="compositionally biased region" description="Basic and acidic residues" evidence="8">
    <location>
        <begin position="208"/>
        <end position="218"/>
    </location>
</feature>
<dbReference type="Pfam" id="PF10501">
    <property type="entry name" value="Ribosomal_L50"/>
    <property type="match status" value="1"/>
</dbReference>
<proteinExistence type="inferred from homology"/>
<dbReference type="EMBL" id="ML986485">
    <property type="protein sequence ID" value="KAF2280054.1"/>
    <property type="molecule type" value="Genomic_DNA"/>
</dbReference>
<feature type="region of interest" description="Disordered" evidence="8">
    <location>
        <begin position="202"/>
        <end position="235"/>
    </location>
</feature>
<dbReference type="OrthoDB" id="6220758at2759"/>
<comment type="subcellular location">
    <subcellularLocation>
        <location evidence="1">Mitochondrion</location>
    </subcellularLocation>
</comment>
<feature type="compositionally biased region" description="Low complexity" evidence="8">
    <location>
        <begin position="224"/>
        <end position="235"/>
    </location>
</feature>
<protein>
    <recommendedName>
        <fullName evidence="6">Large ribosomal subunit protein mL50</fullName>
    </recommendedName>
</protein>
<gene>
    <name evidence="9" type="ORF">EI97DRAFT_429816</name>
</gene>
<evidence type="ECO:0000313" key="9">
    <source>
        <dbReference type="EMBL" id="KAF2280054.1"/>
    </source>
</evidence>
<dbReference type="Proteomes" id="UP000800097">
    <property type="component" value="Unassembled WGS sequence"/>
</dbReference>
<comment type="similarity">
    <text evidence="2">Belongs to the mitochondrion-specific ribosomal protein mL50 family.</text>
</comment>
<keyword evidence="5" id="KW-0687">Ribonucleoprotein</keyword>
<evidence type="ECO:0000256" key="1">
    <source>
        <dbReference type="ARBA" id="ARBA00004173"/>
    </source>
</evidence>
<keyword evidence="7" id="KW-0175">Coiled coil</keyword>
<name>A0A6A6JV07_WESOR</name>
<evidence type="ECO:0000256" key="8">
    <source>
        <dbReference type="SAM" id="MobiDB-lite"/>
    </source>
</evidence>
<evidence type="ECO:0000256" key="2">
    <source>
        <dbReference type="ARBA" id="ARBA00008860"/>
    </source>
</evidence>
<keyword evidence="10" id="KW-1185">Reference proteome</keyword>
<dbReference type="GeneID" id="54550704"/>
<keyword evidence="3" id="KW-0689">Ribosomal protein</keyword>
<evidence type="ECO:0000256" key="6">
    <source>
        <dbReference type="ARBA" id="ARBA00035183"/>
    </source>
</evidence>
<accession>A0A6A6JV07</accession>
<reference evidence="9" key="1">
    <citation type="journal article" date="2020" name="Stud. Mycol.">
        <title>101 Dothideomycetes genomes: a test case for predicting lifestyles and emergence of pathogens.</title>
        <authorList>
            <person name="Haridas S."/>
            <person name="Albert R."/>
            <person name="Binder M."/>
            <person name="Bloem J."/>
            <person name="Labutti K."/>
            <person name="Salamov A."/>
            <person name="Andreopoulos B."/>
            <person name="Baker S."/>
            <person name="Barry K."/>
            <person name="Bills G."/>
            <person name="Bluhm B."/>
            <person name="Cannon C."/>
            <person name="Castanera R."/>
            <person name="Culley D."/>
            <person name="Daum C."/>
            <person name="Ezra D."/>
            <person name="Gonzalez J."/>
            <person name="Henrissat B."/>
            <person name="Kuo A."/>
            <person name="Liang C."/>
            <person name="Lipzen A."/>
            <person name="Lutzoni F."/>
            <person name="Magnuson J."/>
            <person name="Mondo S."/>
            <person name="Nolan M."/>
            <person name="Ohm R."/>
            <person name="Pangilinan J."/>
            <person name="Park H.-J."/>
            <person name="Ramirez L."/>
            <person name="Alfaro M."/>
            <person name="Sun H."/>
            <person name="Tritt A."/>
            <person name="Yoshinaga Y."/>
            <person name="Zwiers L.-H."/>
            <person name="Turgeon B."/>
            <person name="Goodwin S."/>
            <person name="Spatafora J."/>
            <person name="Crous P."/>
            <person name="Grigoriev I."/>
        </authorList>
    </citation>
    <scope>NUCLEOTIDE SEQUENCE</scope>
    <source>
        <strain evidence="9">CBS 379.55</strain>
    </source>
</reference>